<dbReference type="InterPro" id="IPR007358">
    <property type="entry name" value="Nucleoid_associated_NdpA"/>
</dbReference>
<accession>A0ABR8VG63</accession>
<gene>
    <name evidence="1" type="ORF">H9631_01660</name>
</gene>
<dbReference type="RefSeq" id="WP_191809520.1">
    <property type="nucleotide sequence ID" value="NZ_JACSPV010000002.1"/>
</dbReference>
<organism evidence="1 2">
    <name type="scientific">Bacillus norwichensis</name>
    <dbReference type="NCBI Taxonomy" id="2762217"/>
    <lineage>
        <taxon>Bacteria</taxon>
        <taxon>Bacillati</taxon>
        <taxon>Bacillota</taxon>
        <taxon>Bacilli</taxon>
        <taxon>Bacillales</taxon>
        <taxon>Bacillaceae</taxon>
        <taxon>Bacillus</taxon>
    </lineage>
</organism>
<dbReference type="Pfam" id="PF04245">
    <property type="entry name" value="NA37"/>
    <property type="match status" value="1"/>
</dbReference>
<evidence type="ECO:0000313" key="1">
    <source>
        <dbReference type="EMBL" id="MBD8003775.1"/>
    </source>
</evidence>
<dbReference type="Proteomes" id="UP000648182">
    <property type="component" value="Unassembled WGS sequence"/>
</dbReference>
<name>A0ABR8VG63_9BACI</name>
<reference evidence="1 2" key="1">
    <citation type="submission" date="2020-08" db="EMBL/GenBank/DDBJ databases">
        <title>A Genomic Blueprint of the Chicken Gut Microbiome.</title>
        <authorList>
            <person name="Gilroy R."/>
            <person name="Ravi A."/>
            <person name="Getino M."/>
            <person name="Pursley I."/>
            <person name="Horton D.L."/>
            <person name="Alikhan N.-F."/>
            <person name="Baker D."/>
            <person name="Gharbi K."/>
            <person name="Hall N."/>
            <person name="Watson M."/>
            <person name="Adriaenssens E.M."/>
            <person name="Foster-Nyarko E."/>
            <person name="Jarju S."/>
            <person name="Secka A."/>
            <person name="Antonio M."/>
            <person name="Oren A."/>
            <person name="Chaudhuri R."/>
            <person name="La Ragione R.M."/>
            <person name="Hildebrand F."/>
            <person name="Pallen M.J."/>
        </authorList>
    </citation>
    <scope>NUCLEOTIDE SEQUENCE [LARGE SCALE GENOMIC DNA]</scope>
    <source>
        <strain evidence="1 2">Sa1BUA2</strain>
    </source>
</reference>
<evidence type="ECO:0000313" key="2">
    <source>
        <dbReference type="Proteomes" id="UP000648182"/>
    </source>
</evidence>
<comment type="caution">
    <text evidence="1">The sequence shown here is derived from an EMBL/GenBank/DDBJ whole genome shotgun (WGS) entry which is preliminary data.</text>
</comment>
<dbReference type="EMBL" id="JACSPV010000002">
    <property type="protein sequence ID" value="MBD8003775.1"/>
    <property type="molecule type" value="Genomic_DNA"/>
</dbReference>
<proteinExistence type="predicted"/>
<keyword evidence="2" id="KW-1185">Reference proteome</keyword>
<sequence length="348" mass="40288">MSLVQTLNITRMAINAIDLNASEPQLSEELFPIGSNDKVIDDFFQTHFIETREGKSTKSCKFIDEDATVKTKIARFASNKTDEEFIKLSRELTENLFKIMKNSSSNSSGTFFVFEVELDEEQCIFIIKLDPKQGVQINYSNLTVSVLENILPDSNDRVHKCAIIRLNKPDSEEAELFVMDKQQKEGEPARFFIDTYLQADELLNDRIITREVVREAKDRIISILPDLDQNKIFGSIDREFSNGSRIELKTAIKNVLLDNVPSDKEDRKLFIENTYGEFVREYLNKYPEHQTTFTVERKDRTVVYRGEKDQIYFRYNKGILTKIGVDLDTDGNTIIKVDKSLNFKRDLK</sequence>
<protein>
    <submittedName>
        <fullName evidence="1">Nucleoid-associated protein</fullName>
    </submittedName>
</protein>